<proteinExistence type="predicted"/>
<feature type="domain" description="MPN" evidence="2">
    <location>
        <begin position="1"/>
        <end position="36"/>
    </location>
</feature>
<dbReference type="Proteomes" id="UP000224974">
    <property type="component" value="Unassembled WGS sequence"/>
</dbReference>
<evidence type="ECO:0000259" key="2">
    <source>
        <dbReference type="PROSITE" id="PS50249"/>
    </source>
</evidence>
<dbReference type="InterPro" id="IPR025657">
    <property type="entry name" value="RadC_JAB"/>
</dbReference>
<sequence>MTKKLEEVLSLVGVKILDHFIIDHGKLISFNKHDWL</sequence>
<evidence type="ECO:0000313" key="4">
    <source>
        <dbReference type="Proteomes" id="UP000224974"/>
    </source>
</evidence>
<keyword evidence="1" id="KW-0645">Protease</keyword>
<organism evidence="3 4">
    <name type="scientific">Budvicia aquatica</name>
    <dbReference type="NCBI Taxonomy" id="82979"/>
    <lineage>
        <taxon>Bacteria</taxon>
        <taxon>Pseudomonadati</taxon>
        <taxon>Pseudomonadota</taxon>
        <taxon>Gammaproteobacteria</taxon>
        <taxon>Enterobacterales</taxon>
        <taxon>Budviciaceae</taxon>
        <taxon>Budvicia</taxon>
    </lineage>
</organism>
<keyword evidence="1" id="KW-0482">Metalloprotease</keyword>
<evidence type="ECO:0000256" key="1">
    <source>
        <dbReference type="ARBA" id="ARBA00023049"/>
    </source>
</evidence>
<dbReference type="GO" id="GO:0008237">
    <property type="term" value="F:metallopeptidase activity"/>
    <property type="evidence" value="ECO:0007669"/>
    <property type="project" value="UniProtKB-KW"/>
</dbReference>
<accession>A0A2C6DNC7</accession>
<gene>
    <name evidence="3" type="ORF">CRN84_11605</name>
</gene>
<reference evidence="4" key="1">
    <citation type="submission" date="2017-09" db="EMBL/GenBank/DDBJ databases">
        <title>FDA dAtabase for Regulatory Grade micrObial Sequences (FDA-ARGOS): Supporting development and validation of Infectious Disease Dx tests.</title>
        <authorList>
            <person name="Minogue T."/>
            <person name="Wolcott M."/>
            <person name="Wasieloski L."/>
            <person name="Aguilar W."/>
            <person name="Moore D."/>
            <person name="Tallon L."/>
            <person name="Sadzewicz L."/>
            <person name="Ott S."/>
            <person name="Zhao X."/>
            <person name="Nagaraj S."/>
            <person name="Vavikolanu K."/>
            <person name="Aluvathingal J."/>
            <person name="Nadendla S."/>
            <person name="Sichtig H."/>
        </authorList>
    </citation>
    <scope>NUCLEOTIDE SEQUENCE [LARGE SCALE GENOMIC DNA]</scope>
    <source>
        <strain evidence="4">FDAARGOS_387</strain>
    </source>
</reference>
<dbReference type="Gene3D" id="3.40.140.10">
    <property type="entry name" value="Cytidine Deaminase, domain 2"/>
    <property type="match status" value="1"/>
</dbReference>
<dbReference type="EMBL" id="PDDX01000001">
    <property type="protein sequence ID" value="PHI29935.1"/>
    <property type="molecule type" value="Genomic_DNA"/>
</dbReference>
<keyword evidence="4" id="KW-1185">Reference proteome</keyword>
<dbReference type="PROSITE" id="PS50249">
    <property type="entry name" value="MPN"/>
    <property type="match status" value="1"/>
</dbReference>
<keyword evidence="1" id="KW-0378">Hydrolase</keyword>
<dbReference type="Pfam" id="PF04002">
    <property type="entry name" value="RadC"/>
    <property type="match status" value="1"/>
</dbReference>
<dbReference type="InterPro" id="IPR037518">
    <property type="entry name" value="MPN"/>
</dbReference>
<evidence type="ECO:0000313" key="3">
    <source>
        <dbReference type="EMBL" id="PHI29935.1"/>
    </source>
</evidence>
<comment type="caution">
    <text evidence="3">The sequence shown here is derived from an EMBL/GenBank/DDBJ whole genome shotgun (WGS) entry which is preliminary data.</text>
</comment>
<name>A0A2C6DNC7_9GAMM</name>
<protein>
    <recommendedName>
        <fullName evidence="2">MPN domain-containing protein</fullName>
    </recommendedName>
</protein>
<dbReference type="AlphaFoldDB" id="A0A2C6DNC7"/>